<dbReference type="RefSeq" id="XP_022083403.1">
    <property type="nucleotide sequence ID" value="XM_022227711.1"/>
</dbReference>
<sequence>MAYREGQGLEQQFSPKRPETDLSGALSLTVEAVTLIGNIFPTLVAFKLKRQAERTATDLLIGSLAVTDIMAVLMPLPVSLPSFIAQDSWTGGKSACLYYQFMVFWLQNSAMLLVTAMALERFLAICLPMRYKRWTTRTRVRITIAFVYSFAFLISCLPFFGLAPPVVLVKGDENTDSSKALCRSWISSGPDHWHQSIFPMVLILEGWITMVLVLSLNTCIIRRLTRFRRRLESSVITCPMRPKDRQAETNCDGAGEAVASPSSCTVDGRSLREFSKLVIAVTVLFYCTWLPVMVVMTLTQSGVVVSQLVAVYAVMSTTLNGLLNPFVYGALSRQYRQGYFSLINSLWALCGVHGKCKRCVSSDAESETQQQSNTSSYKQTTHTSSKCINITVNNTPDEQPHQTKNVNRKETSL</sequence>
<feature type="region of interest" description="Disordered" evidence="11">
    <location>
        <begin position="390"/>
        <end position="413"/>
    </location>
</feature>
<dbReference type="InterPro" id="IPR000276">
    <property type="entry name" value="GPCR_Rhodpsn"/>
</dbReference>
<dbReference type="Pfam" id="PF00001">
    <property type="entry name" value="7tm_1"/>
    <property type="match status" value="1"/>
</dbReference>
<dbReference type="PRINTS" id="PR00237">
    <property type="entry name" value="GPCRRHODOPSN"/>
</dbReference>
<dbReference type="InterPro" id="IPR008365">
    <property type="entry name" value="Prostanoid_rcpt"/>
</dbReference>
<feature type="transmembrane region" description="Helical" evidence="12">
    <location>
        <begin position="140"/>
        <end position="160"/>
    </location>
</feature>
<evidence type="ECO:0000259" key="13">
    <source>
        <dbReference type="PROSITE" id="PS50262"/>
    </source>
</evidence>
<dbReference type="PROSITE" id="PS00237">
    <property type="entry name" value="G_PROTEIN_RECEP_F1_1"/>
    <property type="match status" value="1"/>
</dbReference>
<dbReference type="InterPro" id="IPR017452">
    <property type="entry name" value="GPCR_Rhodpsn_7TM"/>
</dbReference>
<evidence type="ECO:0000256" key="11">
    <source>
        <dbReference type="SAM" id="MobiDB-lite"/>
    </source>
</evidence>
<evidence type="ECO:0000256" key="1">
    <source>
        <dbReference type="ARBA" id="ARBA00004651"/>
    </source>
</evidence>
<dbReference type="PANTHER" id="PTHR11866:SF42">
    <property type="entry name" value="G-PROTEIN COUPLED RECEPTORS FAMILY 1 PROFILE DOMAIN-CONTAINING PROTEIN"/>
    <property type="match status" value="1"/>
</dbReference>
<feature type="transmembrane region" description="Helical" evidence="12">
    <location>
        <begin position="98"/>
        <end position="119"/>
    </location>
</feature>
<keyword evidence="3 10" id="KW-0812">Transmembrane</keyword>
<protein>
    <submittedName>
        <fullName evidence="15">Thyrotropin-releasing hormone receptor-like</fullName>
    </submittedName>
</protein>
<dbReference type="OMA" id="WLQNSAM"/>
<name>A0A8B7XRD3_ACAPL</name>
<evidence type="ECO:0000256" key="6">
    <source>
        <dbReference type="ARBA" id="ARBA00023136"/>
    </source>
</evidence>
<dbReference type="GO" id="GO:0004930">
    <property type="term" value="F:G protein-coupled receptor activity"/>
    <property type="evidence" value="ECO:0007669"/>
    <property type="project" value="UniProtKB-KW"/>
</dbReference>
<keyword evidence="7 10" id="KW-0675">Receptor</keyword>
<comment type="similarity">
    <text evidence="10">Belongs to the G-protein coupled receptor 1 family.</text>
</comment>
<feature type="region of interest" description="Disordered" evidence="11">
    <location>
        <begin position="1"/>
        <end position="20"/>
    </location>
</feature>
<dbReference type="CDD" id="cd00637">
    <property type="entry name" value="7tm_classA_rhodopsin-like"/>
    <property type="match status" value="1"/>
</dbReference>
<dbReference type="AlphaFoldDB" id="A0A8B7XRD3"/>
<dbReference type="SUPFAM" id="SSF81321">
    <property type="entry name" value="Family A G protein-coupled receptor-like"/>
    <property type="match status" value="1"/>
</dbReference>
<dbReference type="OrthoDB" id="5959154at2759"/>
<evidence type="ECO:0000256" key="8">
    <source>
        <dbReference type="ARBA" id="ARBA00023180"/>
    </source>
</evidence>
<dbReference type="GeneID" id="110975317"/>
<feature type="domain" description="G-protein coupled receptors family 1 profile" evidence="13">
    <location>
        <begin position="37"/>
        <end position="328"/>
    </location>
</feature>
<dbReference type="PROSITE" id="PS50262">
    <property type="entry name" value="G_PROTEIN_RECEP_F1_2"/>
    <property type="match status" value="1"/>
</dbReference>
<feature type="transmembrane region" description="Helical" evidence="12">
    <location>
        <begin position="58"/>
        <end position="78"/>
    </location>
</feature>
<reference evidence="15" key="1">
    <citation type="submission" date="2025-08" db="UniProtKB">
        <authorList>
            <consortium name="RefSeq"/>
        </authorList>
    </citation>
    <scope>IDENTIFICATION</scope>
</reference>
<dbReference type="GO" id="GO:0005886">
    <property type="term" value="C:plasma membrane"/>
    <property type="evidence" value="ECO:0007669"/>
    <property type="project" value="UniProtKB-SubCell"/>
</dbReference>
<evidence type="ECO:0000256" key="9">
    <source>
        <dbReference type="ARBA" id="ARBA00023224"/>
    </source>
</evidence>
<keyword evidence="9 10" id="KW-0807">Transducer</keyword>
<keyword evidence="5 10" id="KW-0297">G-protein coupled receptor</keyword>
<dbReference type="Proteomes" id="UP000694845">
    <property type="component" value="Unplaced"/>
</dbReference>
<dbReference type="Gene3D" id="1.20.1070.10">
    <property type="entry name" value="Rhodopsin 7-helix transmembrane proteins"/>
    <property type="match status" value="1"/>
</dbReference>
<accession>A0A8B7XRD3</accession>
<keyword evidence="8" id="KW-0325">Glycoprotein</keyword>
<dbReference type="KEGG" id="aplc:110975317"/>
<evidence type="ECO:0000256" key="10">
    <source>
        <dbReference type="RuleBase" id="RU000688"/>
    </source>
</evidence>
<keyword evidence="2" id="KW-1003">Cell membrane</keyword>
<evidence type="ECO:0000256" key="4">
    <source>
        <dbReference type="ARBA" id="ARBA00022989"/>
    </source>
</evidence>
<evidence type="ECO:0000256" key="2">
    <source>
        <dbReference type="ARBA" id="ARBA00022475"/>
    </source>
</evidence>
<gene>
    <name evidence="15" type="primary">LOC110975317</name>
</gene>
<feature type="transmembrane region" description="Helical" evidence="12">
    <location>
        <begin position="197"/>
        <end position="221"/>
    </location>
</feature>
<evidence type="ECO:0000313" key="14">
    <source>
        <dbReference type="Proteomes" id="UP000694845"/>
    </source>
</evidence>
<evidence type="ECO:0000313" key="15">
    <source>
        <dbReference type="RefSeq" id="XP_022083403.1"/>
    </source>
</evidence>
<evidence type="ECO:0000256" key="5">
    <source>
        <dbReference type="ARBA" id="ARBA00023040"/>
    </source>
</evidence>
<evidence type="ECO:0000256" key="3">
    <source>
        <dbReference type="ARBA" id="ARBA00022692"/>
    </source>
</evidence>
<feature type="transmembrane region" description="Helical" evidence="12">
    <location>
        <begin position="25"/>
        <end position="46"/>
    </location>
</feature>
<feature type="compositionally biased region" description="Polar residues" evidence="11">
    <location>
        <begin position="390"/>
        <end position="405"/>
    </location>
</feature>
<evidence type="ECO:0000256" key="7">
    <source>
        <dbReference type="ARBA" id="ARBA00023170"/>
    </source>
</evidence>
<keyword evidence="6 12" id="KW-0472">Membrane</keyword>
<proteinExistence type="inferred from homology"/>
<feature type="transmembrane region" description="Helical" evidence="12">
    <location>
        <begin position="310"/>
        <end position="331"/>
    </location>
</feature>
<comment type="subcellular location">
    <subcellularLocation>
        <location evidence="1">Cell membrane</location>
        <topology evidence="1">Multi-pass membrane protein</topology>
    </subcellularLocation>
</comment>
<evidence type="ECO:0000256" key="12">
    <source>
        <dbReference type="SAM" id="Phobius"/>
    </source>
</evidence>
<organism evidence="14 15">
    <name type="scientific">Acanthaster planci</name>
    <name type="common">Crown-of-thorns starfish</name>
    <dbReference type="NCBI Taxonomy" id="133434"/>
    <lineage>
        <taxon>Eukaryota</taxon>
        <taxon>Metazoa</taxon>
        <taxon>Echinodermata</taxon>
        <taxon>Eleutherozoa</taxon>
        <taxon>Asterozoa</taxon>
        <taxon>Asteroidea</taxon>
        <taxon>Valvatacea</taxon>
        <taxon>Valvatida</taxon>
        <taxon>Acanthasteridae</taxon>
        <taxon>Acanthaster</taxon>
    </lineage>
</organism>
<keyword evidence="4 12" id="KW-1133">Transmembrane helix</keyword>
<dbReference type="SMART" id="SM01381">
    <property type="entry name" value="7TM_GPCR_Srsx"/>
    <property type="match status" value="1"/>
</dbReference>
<keyword evidence="14" id="KW-1185">Reference proteome</keyword>
<dbReference type="PANTHER" id="PTHR11866">
    <property type="entry name" value="G-PROTEIN COUPLED RECEPTOR FAMILY 1 MEMBER"/>
    <property type="match status" value="1"/>
</dbReference>
<feature type="transmembrane region" description="Helical" evidence="12">
    <location>
        <begin position="277"/>
        <end position="298"/>
    </location>
</feature>